<gene>
    <name evidence="1" type="ORF">HCR_23180</name>
</gene>
<keyword evidence="2" id="KW-1185">Reference proteome</keyword>
<name>A0ABM8FNM4_9BACT</name>
<keyword evidence="1" id="KW-0614">Plasmid</keyword>
<proteinExistence type="predicted"/>
<accession>A0ABM8FNM4</accession>
<sequence>MIRTYEIIEEYDTTRLEELLKAHRSMMGSPLDNEGAFRTGNVGVYGEEGGSHSAPLPTSLSKFALIAA</sequence>
<geneLocation type="plasmid" evidence="1 2">
    <name>pISO32_1</name>
</geneLocation>
<evidence type="ECO:0000313" key="1">
    <source>
        <dbReference type="EMBL" id="BDY14005.1"/>
    </source>
</evidence>
<dbReference type="Proteomes" id="UP001321445">
    <property type="component" value="Plasmid pISO32_1"/>
</dbReference>
<reference evidence="1 2" key="1">
    <citation type="submission" date="2023-03" db="EMBL/GenBank/DDBJ databases">
        <title>Description of Hydrogenimonas sp. ISO32.</title>
        <authorList>
            <person name="Mino S."/>
            <person name="Fukazawa S."/>
            <person name="Sawabe T."/>
        </authorList>
    </citation>
    <scope>NUCLEOTIDE SEQUENCE [LARGE SCALE GENOMIC DNA]</scope>
    <source>
        <strain evidence="1 2">ISO32</strain>
        <plasmid evidence="1 2">pISO32_1</plasmid>
    </source>
</reference>
<protein>
    <submittedName>
        <fullName evidence="1">Uncharacterized protein</fullName>
    </submittedName>
</protein>
<organism evidence="1 2">
    <name type="scientific">Hydrogenimonas cancrithermarum</name>
    <dbReference type="NCBI Taxonomy" id="2993563"/>
    <lineage>
        <taxon>Bacteria</taxon>
        <taxon>Pseudomonadati</taxon>
        <taxon>Campylobacterota</taxon>
        <taxon>Epsilonproteobacteria</taxon>
        <taxon>Campylobacterales</taxon>
        <taxon>Hydrogenimonadaceae</taxon>
        <taxon>Hydrogenimonas</taxon>
    </lineage>
</organism>
<evidence type="ECO:0000313" key="2">
    <source>
        <dbReference type="Proteomes" id="UP001321445"/>
    </source>
</evidence>
<dbReference type="EMBL" id="AP027371">
    <property type="protein sequence ID" value="BDY14005.1"/>
    <property type="molecule type" value="Genomic_DNA"/>
</dbReference>